<sequence length="129" mass="14908">MMLHDPEQEEIKKLKKKLKEQEKKNTEIRNQMAIQRTIFANERTLMAYLRTAITIIAGGIAAIKLSGHIYMEIAGGGLLFIGVILSVYSLYRYKIKQNLIEHQRKDFAETSHHHAKIHEKEASRYGNTD</sequence>
<feature type="transmembrane region" description="Helical" evidence="7">
    <location>
        <begin position="69"/>
        <end position="91"/>
    </location>
</feature>
<evidence type="ECO:0000256" key="7">
    <source>
        <dbReference type="SAM" id="Phobius"/>
    </source>
</evidence>
<proteinExistence type="predicted"/>
<feature type="compositionally biased region" description="Basic and acidic residues" evidence="6">
    <location>
        <begin position="110"/>
        <end position="123"/>
    </location>
</feature>
<name>A0ABV1RT94_9BACT</name>
<dbReference type="Pfam" id="PF02656">
    <property type="entry name" value="DUF202"/>
    <property type="match status" value="1"/>
</dbReference>
<evidence type="ECO:0000256" key="1">
    <source>
        <dbReference type="ARBA" id="ARBA00004127"/>
    </source>
</evidence>
<dbReference type="InterPro" id="IPR003807">
    <property type="entry name" value="DUF202"/>
</dbReference>
<keyword evidence="5" id="KW-0175">Coiled coil</keyword>
<keyword evidence="4 7" id="KW-0472">Membrane</keyword>
<dbReference type="Proteomes" id="UP001476807">
    <property type="component" value="Unassembled WGS sequence"/>
</dbReference>
<keyword evidence="2 7" id="KW-0812">Transmembrane</keyword>
<evidence type="ECO:0000259" key="8">
    <source>
        <dbReference type="Pfam" id="PF02656"/>
    </source>
</evidence>
<comment type="subcellular location">
    <subcellularLocation>
        <location evidence="1">Endomembrane system</location>
        <topology evidence="1">Multi-pass membrane protein</topology>
    </subcellularLocation>
</comment>
<protein>
    <submittedName>
        <fullName evidence="9">DUF202 domain-containing protein</fullName>
    </submittedName>
</protein>
<dbReference type="RefSeq" id="WP_350411678.1">
    <property type="nucleotide sequence ID" value="NZ_JBEOKT010000005.1"/>
</dbReference>
<comment type="caution">
    <text evidence="9">The sequence shown here is derived from an EMBL/GenBank/DDBJ whole genome shotgun (WGS) entry which is preliminary data.</text>
</comment>
<evidence type="ECO:0000256" key="6">
    <source>
        <dbReference type="SAM" id="MobiDB-lite"/>
    </source>
</evidence>
<feature type="coiled-coil region" evidence="5">
    <location>
        <begin position="4"/>
        <end position="31"/>
    </location>
</feature>
<evidence type="ECO:0000313" key="9">
    <source>
        <dbReference type="EMBL" id="MER2997287.1"/>
    </source>
</evidence>
<evidence type="ECO:0000313" key="10">
    <source>
        <dbReference type="Proteomes" id="UP001476807"/>
    </source>
</evidence>
<feature type="transmembrane region" description="Helical" evidence="7">
    <location>
        <begin position="45"/>
        <end position="63"/>
    </location>
</feature>
<dbReference type="EMBL" id="JBEOKT010000005">
    <property type="protein sequence ID" value="MER2997287.1"/>
    <property type="molecule type" value="Genomic_DNA"/>
</dbReference>
<keyword evidence="3 7" id="KW-1133">Transmembrane helix</keyword>
<evidence type="ECO:0000256" key="3">
    <source>
        <dbReference type="ARBA" id="ARBA00022989"/>
    </source>
</evidence>
<gene>
    <name evidence="9" type="ORF">ABS362_06995</name>
</gene>
<keyword evidence="10" id="KW-1185">Reference proteome</keyword>
<evidence type="ECO:0000256" key="4">
    <source>
        <dbReference type="ARBA" id="ARBA00023136"/>
    </source>
</evidence>
<feature type="domain" description="DUF202" evidence="8">
    <location>
        <begin position="36"/>
        <end position="95"/>
    </location>
</feature>
<evidence type="ECO:0000256" key="2">
    <source>
        <dbReference type="ARBA" id="ARBA00022692"/>
    </source>
</evidence>
<accession>A0ABV1RT94</accession>
<reference evidence="9 10" key="1">
    <citation type="submission" date="2024-06" db="EMBL/GenBank/DDBJ databases">
        <title>Pontibacter populi HYL7-15.</title>
        <authorList>
            <person name="Kim M.K."/>
        </authorList>
    </citation>
    <scope>NUCLEOTIDE SEQUENCE [LARGE SCALE GENOMIC DNA]</scope>
    <source>
        <strain evidence="9 10">HYL7-15</strain>
    </source>
</reference>
<organism evidence="9 10">
    <name type="scientific">Pontibacter populi</name>
    <dbReference type="NCBI Taxonomy" id="890055"/>
    <lineage>
        <taxon>Bacteria</taxon>
        <taxon>Pseudomonadati</taxon>
        <taxon>Bacteroidota</taxon>
        <taxon>Cytophagia</taxon>
        <taxon>Cytophagales</taxon>
        <taxon>Hymenobacteraceae</taxon>
        <taxon>Pontibacter</taxon>
    </lineage>
</organism>
<evidence type="ECO:0000256" key="5">
    <source>
        <dbReference type="SAM" id="Coils"/>
    </source>
</evidence>
<feature type="region of interest" description="Disordered" evidence="6">
    <location>
        <begin position="110"/>
        <end position="129"/>
    </location>
</feature>